<dbReference type="AlphaFoldDB" id="A0A1W1YBS6"/>
<gene>
    <name evidence="5" type="ORF">SAMN04488500_101233</name>
</gene>
<keyword evidence="2" id="KW-0472">Membrane</keyword>
<dbReference type="InterPro" id="IPR006143">
    <property type="entry name" value="RND_pump_MFP"/>
</dbReference>
<keyword evidence="2" id="KW-0812">Transmembrane</keyword>
<dbReference type="GO" id="GO:0015562">
    <property type="term" value="F:efflux transmembrane transporter activity"/>
    <property type="evidence" value="ECO:0007669"/>
    <property type="project" value="TreeGrafter"/>
</dbReference>
<feature type="domain" description="Multidrug resistance protein MdtA-like barrel-sandwich hybrid" evidence="3">
    <location>
        <begin position="63"/>
        <end position="228"/>
    </location>
</feature>
<dbReference type="PANTHER" id="PTHR30469:SF33">
    <property type="entry name" value="SLR1207 PROTEIN"/>
    <property type="match status" value="1"/>
</dbReference>
<protein>
    <submittedName>
        <fullName evidence="5">RND family efflux transporter, MFP subunit</fullName>
    </submittedName>
</protein>
<dbReference type="NCBIfam" id="TIGR01730">
    <property type="entry name" value="RND_mfp"/>
    <property type="match status" value="1"/>
</dbReference>
<dbReference type="InterPro" id="IPR058625">
    <property type="entry name" value="MdtA-like_BSH"/>
</dbReference>
<dbReference type="Pfam" id="PF25989">
    <property type="entry name" value="YknX_C"/>
    <property type="match status" value="1"/>
</dbReference>
<dbReference type="SUPFAM" id="SSF111369">
    <property type="entry name" value="HlyD-like secretion proteins"/>
    <property type="match status" value="1"/>
</dbReference>
<accession>A0A1W1YBS6</accession>
<dbReference type="STRING" id="112901.SAMN04488500_101233"/>
<dbReference type="Gene3D" id="2.40.30.170">
    <property type="match status" value="1"/>
</dbReference>
<keyword evidence="2" id="KW-1133">Transmembrane helix</keyword>
<dbReference type="Pfam" id="PF25917">
    <property type="entry name" value="BSH_RND"/>
    <property type="match status" value="1"/>
</dbReference>
<name>A0A1W1YBS6_9FIRM</name>
<sequence length="389" mass="42297">MNFNSRLRFWVLAILFACVVGFYLYEWGGLGPQKVVAAKVETGTLKPTVFGIGTVQAKMNYNIGPTQTGRILRLYVDQGDSVKAGQVLGEVDPVDLEQRITGSNAALVSSQHNAETARAQLQDAMSRNQLAQTEAVRYEKLFESGAISKELLESKQNNAEVAQAVLASTVSAFQAAQSMVDQAAADYHGQIEQKRNFMLISPVDGMVVARQAEAGSTLVAGQAVFIMIDPKTLWVQTRIDQARFSGVALGQSAEIVLRSNQTEVLCGTVDRLEVRGDTVTEERFVDVKFTNIPSSIFLGDLADVTIKLPEVTNSLYIPVAAIKTINGEDRVWVVQNGKAYCKLVKTGVRTVDGKAQIITGLKQDEIVILFNNSKAQLAEGTRVRLVAAL</sequence>
<dbReference type="PANTHER" id="PTHR30469">
    <property type="entry name" value="MULTIDRUG RESISTANCE PROTEIN MDTA"/>
    <property type="match status" value="1"/>
</dbReference>
<dbReference type="GO" id="GO:1990281">
    <property type="term" value="C:efflux pump complex"/>
    <property type="evidence" value="ECO:0007669"/>
    <property type="project" value="TreeGrafter"/>
</dbReference>
<evidence type="ECO:0000313" key="5">
    <source>
        <dbReference type="EMBL" id="SMC33670.1"/>
    </source>
</evidence>
<evidence type="ECO:0000313" key="6">
    <source>
        <dbReference type="Proteomes" id="UP000192738"/>
    </source>
</evidence>
<proteinExistence type="inferred from homology"/>
<comment type="similarity">
    <text evidence="1">Belongs to the membrane fusion protein (MFP) (TC 8.A.1) family.</text>
</comment>
<dbReference type="Gene3D" id="1.10.287.470">
    <property type="entry name" value="Helix hairpin bin"/>
    <property type="match status" value="1"/>
</dbReference>
<dbReference type="InterPro" id="IPR058637">
    <property type="entry name" value="YknX-like_C"/>
</dbReference>
<dbReference type="RefSeq" id="WP_084573754.1">
    <property type="nucleotide sequence ID" value="NZ_CP155572.1"/>
</dbReference>
<evidence type="ECO:0000259" key="3">
    <source>
        <dbReference type="Pfam" id="PF25917"/>
    </source>
</evidence>
<evidence type="ECO:0000256" key="2">
    <source>
        <dbReference type="SAM" id="Phobius"/>
    </source>
</evidence>
<dbReference type="Gene3D" id="2.40.50.100">
    <property type="match status" value="1"/>
</dbReference>
<dbReference type="OrthoDB" id="1675766at2"/>
<dbReference type="EMBL" id="FWXI01000001">
    <property type="protein sequence ID" value="SMC33670.1"/>
    <property type="molecule type" value="Genomic_DNA"/>
</dbReference>
<organism evidence="5 6">
    <name type="scientific">Sporomusa malonica</name>
    <dbReference type="NCBI Taxonomy" id="112901"/>
    <lineage>
        <taxon>Bacteria</taxon>
        <taxon>Bacillati</taxon>
        <taxon>Bacillota</taxon>
        <taxon>Negativicutes</taxon>
        <taxon>Selenomonadales</taxon>
        <taxon>Sporomusaceae</taxon>
        <taxon>Sporomusa</taxon>
    </lineage>
</organism>
<evidence type="ECO:0000256" key="1">
    <source>
        <dbReference type="ARBA" id="ARBA00009477"/>
    </source>
</evidence>
<feature type="domain" description="YknX-like C-terminal permuted SH3-like" evidence="4">
    <location>
        <begin position="315"/>
        <end position="384"/>
    </location>
</feature>
<evidence type="ECO:0000259" key="4">
    <source>
        <dbReference type="Pfam" id="PF25989"/>
    </source>
</evidence>
<feature type="transmembrane region" description="Helical" evidence="2">
    <location>
        <begin position="7"/>
        <end position="25"/>
    </location>
</feature>
<keyword evidence="6" id="KW-1185">Reference proteome</keyword>
<dbReference type="Gene3D" id="6.20.50.140">
    <property type="match status" value="1"/>
</dbReference>
<reference evidence="5 6" key="1">
    <citation type="submission" date="2017-04" db="EMBL/GenBank/DDBJ databases">
        <authorList>
            <person name="Afonso C.L."/>
            <person name="Miller P.J."/>
            <person name="Scott M.A."/>
            <person name="Spackman E."/>
            <person name="Goraichik I."/>
            <person name="Dimitrov K.M."/>
            <person name="Suarez D.L."/>
            <person name="Swayne D.E."/>
        </authorList>
    </citation>
    <scope>NUCLEOTIDE SEQUENCE [LARGE SCALE GENOMIC DNA]</scope>
    <source>
        <strain evidence="5 6">DSM 5090</strain>
    </source>
</reference>
<dbReference type="Proteomes" id="UP000192738">
    <property type="component" value="Unassembled WGS sequence"/>
</dbReference>